<dbReference type="EMBL" id="JAGFNY010000001">
    <property type="protein sequence ID" value="MBW7569375.1"/>
    <property type="molecule type" value="Genomic_DNA"/>
</dbReference>
<keyword evidence="4 5" id="KW-0975">Bacterial flagellum</keyword>
<feature type="domain" description="Flagellar basal-body/hook protein C-terminal" evidence="7">
    <location>
        <begin position="442"/>
        <end position="484"/>
    </location>
</feature>
<gene>
    <name evidence="10" type="ORF">J5V48_00495</name>
</gene>
<dbReference type="Pfam" id="PF22692">
    <property type="entry name" value="LlgE_F_G_D1"/>
    <property type="match status" value="1"/>
</dbReference>
<evidence type="ECO:0000256" key="1">
    <source>
        <dbReference type="ARBA" id="ARBA00004117"/>
    </source>
</evidence>
<feature type="domain" description="Flagellar hook protein FlgE D2" evidence="8">
    <location>
        <begin position="183"/>
        <end position="366"/>
    </location>
</feature>
<comment type="function">
    <text evidence="5">A flexible structure which links the flagellar filament to the drive apparatus in the basal body.</text>
</comment>
<evidence type="ECO:0000259" key="6">
    <source>
        <dbReference type="Pfam" id="PF00460"/>
    </source>
</evidence>
<dbReference type="InterPro" id="IPR001444">
    <property type="entry name" value="Flag_bb_rod_N"/>
</dbReference>
<dbReference type="InterPro" id="IPR010930">
    <property type="entry name" value="Flg_bb/hook_C_dom"/>
</dbReference>
<keyword evidence="10" id="KW-0282">Flagellum</keyword>
<dbReference type="InterPro" id="IPR053967">
    <property type="entry name" value="LlgE_F_G-like_D1"/>
</dbReference>
<keyword evidence="10" id="KW-0966">Cell projection</keyword>
<dbReference type="Pfam" id="PF00460">
    <property type="entry name" value="Flg_bb_rod"/>
    <property type="match status" value="1"/>
</dbReference>
<dbReference type="Pfam" id="PF06429">
    <property type="entry name" value="Flg_bbr_C"/>
    <property type="match status" value="1"/>
</dbReference>
<dbReference type="RefSeq" id="WP_219935835.1">
    <property type="nucleotide sequence ID" value="NZ_JAGFNY010000001.1"/>
</dbReference>
<dbReference type="Gene3D" id="2.60.98.20">
    <property type="entry name" value="Flagellar hook protein FlgE"/>
    <property type="match status" value="1"/>
</dbReference>
<evidence type="ECO:0000256" key="4">
    <source>
        <dbReference type="ARBA" id="ARBA00023143"/>
    </source>
</evidence>
<organism evidence="10 11">
    <name type="scientific">Succinivibrio faecicola</name>
    <dbReference type="NCBI Taxonomy" id="2820300"/>
    <lineage>
        <taxon>Bacteria</taxon>
        <taxon>Pseudomonadati</taxon>
        <taxon>Pseudomonadota</taxon>
        <taxon>Gammaproteobacteria</taxon>
        <taxon>Aeromonadales</taxon>
        <taxon>Succinivibrionaceae</taxon>
        <taxon>Succinivibrio</taxon>
    </lineage>
</organism>
<proteinExistence type="inferred from homology"/>
<dbReference type="PANTHER" id="PTHR30435:SF1">
    <property type="entry name" value="FLAGELLAR HOOK PROTEIN FLGE"/>
    <property type="match status" value="1"/>
</dbReference>
<dbReference type="Proteomes" id="UP000731465">
    <property type="component" value="Unassembled WGS sequence"/>
</dbReference>
<dbReference type="InterPro" id="IPR011491">
    <property type="entry name" value="FlgE_D2"/>
</dbReference>
<dbReference type="InterPro" id="IPR037058">
    <property type="entry name" value="Falgellar_hook_FlgE_sf"/>
</dbReference>
<dbReference type="Pfam" id="PF07559">
    <property type="entry name" value="FlgE_D2"/>
    <property type="match status" value="1"/>
</dbReference>
<feature type="domain" description="Flagellar basal body rod protein N-terminal" evidence="6">
    <location>
        <begin position="3"/>
        <end position="32"/>
    </location>
</feature>
<evidence type="ECO:0000256" key="5">
    <source>
        <dbReference type="RuleBase" id="RU362116"/>
    </source>
</evidence>
<dbReference type="SUPFAM" id="SSF117143">
    <property type="entry name" value="Flagellar hook protein flgE"/>
    <property type="match status" value="1"/>
</dbReference>
<evidence type="ECO:0000313" key="10">
    <source>
        <dbReference type="EMBL" id="MBW7569375.1"/>
    </source>
</evidence>
<comment type="subcellular location">
    <subcellularLocation>
        <location evidence="1 5">Bacterial flagellum basal body</location>
    </subcellularLocation>
</comment>
<evidence type="ECO:0000259" key="8">
    <source>
        <dbReference type="Pfam" id="PF07559"/>
    </source>
</evidence>
<sequence>MFNTSISGIRGSQKYLDTTSNNISNANSYGFKRSRAEFADLYSNSVFSSVKTNTGMGTTTTNVAQQFSQGSLSGDTGNNLDMAISGNGFFVLSSSENGTNATANGGRSYTRNGAFQINKDGFIVTAMGDYLQGYDVDKTGNATNLDITSTHAIQIPSDTGAPKQTSKMGMTVNLPANAESLKHGMTDFDHKDSSTYTNATSQTVYDSLGGAHTITYYFVKDHVNDGSPNPQDPAGGNYPNDGHTIWNVVAYMGDTQVDISGGKKFTVDNGSASSDHGQVYYGVQLEFGTDGRLISQKGEAGEIAINFTNNGSATYPPENGGARAANTLAAAMGGGVDDSQEVNLDLNYTQYGSSKFSISNVTNDGYSTGLLENVEVNEYGVILASYSNGRQEAIAMVAMANFNNNQGLQKIGDTQWKESLHSGEAQAGQAKTGLMGAIKGANLELSNVELATELVDLIIAQRSYQANAQALQTQNTAMDSIMNIR</sequence>
<reference evidence="10 11" key="1">
    <citation type="submission" date="2021-03" db="EMBL/GenBank/DDBJ databases">
        <title>Succinivibrio sp. nov. isolated from feces of cow.</title>
        <authorList>
            <person name="Choi J.-Y."/>
        </authorList>
    </citation>
    <scope>NUCLEOTIDE SEQUENCE [LARGE SCALE GENOMIC DNA]</scope>
    <source>
        <strain evidence="10 11">AGMB01872</strain>
    </source>
</reference>
<keyword evidence="11" id="KW-1185">Reference proteome</keyword>
<feature type="domain" description="Flagellar hook protein FlgE/F/G-like D1" evidence="9">
    <location>
        <begin position="83"/>
        <end position="159"/>
    </location>
</feature>
<comment type="caution">
    <text evidence="10">The sequence shown here is derived from an EMBL/GenBank/DDBJ whole genome shotgun (WGS) entry which is preliminary data.</text>
</comment>
<accession>A0ABS7DET6</accession>
<dbReference type="NCBIfam" id="TIGR03506">
    <property type="entry name" value="FlgEFG_subfam"/>
    <property type="match status" value="1"/>
</dbReference>
<evidence type="ECO:0000256" key="3">
    <source>
        <dbReference type="ARBA" id="ARBA00019015"/>
    </source>
</evidence>
<evidence type="ECO:0000313" key="11">
    <source>
        <dbReference type="Proteomes" id="UP000731465"/>
    </source>
</evidence>
<evidence type="ECO:0000256" key="2">
    <source>
        <dbReference type="ARBA" id="ARBA00009677"/>
    </source>
</evidence>
<evidence type="ECO:0000259" key="7">
    <source>
        <dbReference type="Pfam" id="PF06429"/>
    </source>
</evidence>
<comment type="similarity">
    <text evidence="2 5">Belongs to the flagella basal body rod proteins family.</text>
</comment>
<protein>
    <recommendedName>
        <fullName evidence="3 5">Flagellar hook protein FlgE</fullName>
    </recommendedName>
</protein>
<keyword evidence="10" id="KW-0969">Cilium</keyword>
<dbReference type="PANTHER" id="PTHR30435">
    <property type="entry name" value="FLAGELLAR PROTEIN"/>
    <property type="match status" value="1"/>
</dbReference>
<evidence type="ECO:0000259" key="9">
    <source>
        <dbReference type="Pfam" id="PF22692"/>
    </source>
</evidence>
<name>A0ABS7DET6_9GAMM</name>
<dbReference type="InterPro" id="IPR037925">
    <property type="entry name" value="FlgE/F/G-like"/>
</dbReference>
<dbReference type="InterPro" id="IPR020013">
    <property type="entry name" value="Flagellar_FlgE/F/G"/>
</dbReference>